<keyword evidence="1" id="KW-0732">Signal</keyword>
<dbReference type="PROSITE" id="PS50983">
    <property type="entry name" value="FE_B12_PBP"/>
    <property type="match status" value="1"/>
</dbReference>
<dbReference type="EMBL" id="JAENRR010000005">
    <property type="protein sequence ID" value="MBK3516386.1"/>
    <property type="molecule type" value="Genomic_DNA"/>
</dbReference>
<feature type="domain" description="Fe/B12 periplasmic-binding" evidence="2">
    <location>
        <begin position="98"/>
        <end position="366"/>
    </location>
</feature>
<dbReference type="PROSITE" id="PS51257">
    <property type="entry name" value="PROKAR_LIPOPROTEIN"/>
    <property type="match status" value="1"/>
</dbReference>
<gene>
    <name evidence="3" type="ORF">JIV24_03470</name>
</gene>
<dbReference type="Proteomes" id="UP000605676">
    <property type="component" value="Unassembled WGS sequence"/>
</dbReference>
<dbReference type="InterPro" id="IPR050902">
    <property type="entry name" value="ABC_Transporter_SBP"/>
</dbReference>
<evidence type="ECO:0000313" key="3">
    <source>
        <dbReference type="EMBL" id="MBK3516386.1"/>
    </source>
</evidence>
<dbReference type="SUPFAM" id="SSF53807">
    <property type="entry name" value="Helical backbone' metal receptor"/>
    <property type="match status" value="1"/>
</dbReference>
<protein>
    <submittedName>
        <fullName evidence="3">ABC transporter substrate-binding protein</fullName>
    </submittedName>
</protein>
<name>A0ABS1HFG0_9BACT</name>
<feature type="chain" id="PRO_5045795792" evidence="1">
    <location>
        <begin position="23"/>
        <end position="381"/>
    </location>
</feature>
<dbReference type="Pfam" id="PF01497">
    <property type="entry name" value="Peripla_BP_2"/>
    <property type="match status" value="1"/>
</dbReference>
<accession>A0ABS1HFG0</accession>
<comment type="caution">
    <text evidence="3">The sequence shown here is derived from an EMBL/GenBank/DDBJ whole genome shotgun (WGS) entry which is preliminary data.</text>
</comment>
<proteinExistence type="predicted"/>
<dbReference type="InterPro" id="IPR002491">
    <property type="entry name" value="ABC_transptr_periplasmic_BD"/>
</dbReference>
<dbReference type="PANTHER" id="PTHR30535:SF34">
    <property type="entry name" value="MOLYBDATE-BINDING PROTEIN MOLA"/>
    <property type="match status" value="1"/>
</dbReference>
<reference evidence="3 4" key="1">
    <citation type="submission" date="2021-01" db="EMBL/GenBank/DDBJ databases">
        <title>Carboxyliciviraga sp.nov., isolated from coastal sediments.</title>
        <authorList>
            <person name="Lu D."/>
            <person name="Zhang T."/>
        </authorList>
    </citation>
    <scope>NUCLEOTIDE SEQUENCE [LARGE SCALE GENOMIC DNA]</scope>
    <source>
        <strain evidence="3 4">N1Y132</strain>
    </source>
</reference>
<feature type="signal peptide" evidence="1">
    <location>
        <begin position="1"/>
        <end position="22"/>
    </location>
</feature>
<organism evidence="3 4">
    <name type="scientific">Carboxylicivirga marina</name>
    <dbReference type="NCBI Taxonomy" id="2800988"/>
    <lineage>
        <taxon>Bacteria</taxon>
        <taxon>Pseudomonadati</taxon>
        <taxon>Bacteroidota</taxon>
        <taxon>Bacteroidia</taxon>
        <taxon>Marinilabiliales</taxon>
        <taxon>Marinilabiliaceae</taxon>
        <taxon>Carboxylicivirga</taxon>
    </lineage>
</organism>
<evidence type="ECO:0000256" key="1">
    <source>
        <dbReference type="SAM" id="SignalP"/>
    </source>
</evidence>
<evidence type="ECO:0000259" key="2">
    <source>
        <dbReference type="PROSITE" id="PS50983"/>
    </source>
</evidence>
<sequence length="381" mass="43104">MVKISTLLFAALLLLFGCQSNNKGNQERLSVAEPDSIYQPKYAKGFLIKYYDGYRQLVLNDPWGDKTKFESIALVETAELKAKLQQTNDYVLDYPAIKWIALSSTMVNYADKLEMKNTISAVAEPQYISDDFIQSSIEKGSIRNVGMAVAPDIEVVVDVEPDFMMVSPFKDNHFSAITSAGIPVVTNADYLEHTPLGRAEWLVFVGELLGKGEKAKRQFNAIEREYLAVKKSVQNISIRQSVFTGHIYQGIWYTPAGESYMANFFNDAGFDYIYKDTKGTGSLSLDYETIIDKAEHTDCWVLIINHPLAISYTEIEKIDKRYTDFEAFKSENMVVTNASHSLYFEKGLLQPHIVLADLVDAVYPGIIENHKAIYFHKLDKK</sequence>
<dbReference type="Gene3D" id="3.40.50.1980">
    <property type="entry name" value="Nitrogenase molybdenum iron protein domain"/>
    <property type="match status" value="2"/>
</dbReference>
<keyword evidence="4" id="KW-1185">Reference proteome</keyword>
<evidence type="ECO:0000313" key="4">
    <source>
        <dbReference type="Proteomes" id="UP000605676"/>
    </source>
</evidence>
<dbReference type="PANTHER" id="PTHR30535">
    <property type="entry name" value="VITAMIN B12-BINDING PROTEIN"/>
    <property type="match status" value="1"/>
</dbReference>
<dbReference type="RefSeq" id="WP_200463610.1">
    <property type="nucleotide sequence ID" value="NZ_JAENRR010000005.1"/>
</dbReference>